<keyword evidence="1" id="KW-0732">Signal</keyword>
<dbReference type="AlphaFoldDB" id="A0A4Q1K3F4"/>
<dbReference type="Proteomes" id="UP000290283">
    <property type="component" value="Unassembled WGS sequence"/>
</dbReference>
<reference evidence="3" key="1">
    <citation type="submission" date="2019-01" db="EMBL/GenBank/DDBJ databases">
        <title>Cytophagaceae bacterium strain CAR-16.</title>
        <authorList>
            <person name="Chen W.-M."/>
        </authorList>
    </citation>
    <scope>NUCLEOTIDE SEQUENCE [LARGE SCALE GENOMIC DNA]</scope>
    <source>
        <strain evidence="3">LLJ-11</strain>
    </source>
</reference>
<proteinExistence type="predicted"/>
<gene>
    <name evidence="2" type="ORF">EQG63_07655</name>
</gene>
<dbReference type="RefSeq" id="WP_129435767.1">
    <property type="nucleotide sequence ID" value="NZ_SBKO01000002.1"/>
</dbReference>
<accession>A0A4Q1K3F4</accession>
<comment type="caution">
    <text evidence="2">The sequence shown here is derived from an EMBL/GenBank/DDBJ whole genome shotgun (WGS) entry which is preliminary data.</text>
</comment>
<evidence type="ECO:0000313" key="3">
    <source>
        <dbReference type="Proteomes" id="UP000290283"/>
    </source>
</evidence>
<feature type="signal peptide" evidence="1">
    <location>
        <begin position="1"/>
        <end position="23"/>
    </location>
</feature>
<evidence type="ECO:0008006" key="4">
    <source>
        <dbReference type="Google" id="ProtNLM"/>
    </source>
</evidence>
<protein>
    <recommendedName>
        <fullName evidence="4">Transporter</fullName>
    </recommendedName>
</protein>
<dbReference type="EMBL" id="SBKO01000002">
    <property type="protein sequence ID" value="RXR19309.1"/>
    <property type="molecule type" value="Genomic_DNA"/>
</dbReference>
<feature type="chain" id="PRO_5020875092" description="Transporter" evidence="1">
    <location>
        <begin position="24"/>
        <end position="304"/>
    </location>
</feature>
<evidence type="ECO:0000256" key="1">
    <source>
        <dbReference type="SAM" id="SignalP"/>
    </source>
</evidence>
<sequence length="304" mass="33856">MKNKLKKALLFSTLFILGYTANAQGCSDAGFCSVGNTFKDAQSEIKNSIEIGGVYGVGEEDVTVFSPYAIYTRIFTNRFAMSAKLTATTANGSFGTISNLGDVFVTGNYKFNTGDYDKSKWSGILGVKIPLTASNDKINNFSLPMPYQSSLGTFDVITGLDLAIKKWEFSTAVQIPLNQNKNSYLSQLAPTDKFDSTNLLERKSDVLFRATYKIKTENQKFIFRPNVLFIYHLGKDSFENVFGQRQTIQNSEGLTINGNLITSYRLSEKNYIEASIATPFVVREVRPDGLTRAFTIGLSYKRNF</sequence>
<dbReference type="OrthoDB" id="1119914at2"/>
<name>A0A4Q1K3F4_9FLAO</name>
<keyword evidence="3" id="KW-1185">Reference proteome</keyword>
<organism evidence="2 3">
    <name type="scientific">Flavobacterium amnicola</name>
    <dbReference type="NCBI Taxonomy" id="2506422"/>
    <lineage>
        <taxon>Bacteria</taxon>
        <taxon>Pseudomonadati</taxon>
        <taxon>Bacteroidota</taxon>
        <taxon>Flavobacteriia</taxon>
        <taxon>Flavobacteriales</taxon>
        <taxon>Flavobacteriaceae</taxon>
        <taxon>Flavobacterium</taxon>
    </lineage>
</organism>
<evidence type="ECO:0000313" key="2">
    <source>
        <dbReference type="EMBL" id="RXR19309.1"/>
    </source>
</evidence>